<sequence>MNIELTSNDLTIAEFSKLRSSVNLSSLLEEQIYKALSNSLYTVCARHNEEAVGMGRLVGDGAYVYYLQNINVDPKYQGKGIGRMIIDNLIKYIEENKIPDTSVMILLMSSKGSEEFYEKFGFRRRPNDNEGCGMIMNL</sequence>
<dbReference type="PANTHER" id="PTHR43233:SF1">
    <property type="entry name" value="FAMILY N-ACETYLTRANSFERASE, PUTATIVE (AFU_ORTHOLOGUE AFUA_6G03350)-RELATED"/>
    <property type="match status" value="1"/>
</dbReference>
<protein>
    <submittedName>
        <fullName evidence="2 4">Acetyltransferase</fullName>
    </submittedName>
    <submittedName>
        <fullName evidence="5">N-alpha-acetyltransferase RimI</fullName>
        <ecNumber evidence="5">2.3.1.255</ecNumber>
    </submittedName>
</protein>
<dbReference type="SUPFAM" id="SSF55729">
    <property type="entry name" value="Acyl-CoA N-acyltransferases (Nat)"/>
    <property type="match status" value="1"/>
</dbReference>
<evidence type="ECO:0000259" key="1">
    <source>
        <dbReference type="PROSITE" id="PS51186"/>
    </source>
</evidence>
<dbReference type="CDD" id="cd04301">
    <property type="entry name" value="NAT_SF"/>
    <property type="match status" value="1"/>
</dbReference>
<evidence type="ECO:0000313" key="5">
    <source>
        <dbReference type="EMBL" id="VCT85468.1"/>
    </source>
</evidence>
<dbReference type="EMBL" id="CAKJVE010000004">
    <property type="protein sequence ID" value="CAG9705703.1"/>
    <property type="molecule type" value="Genomic_DNA"/>
</dbReference>
<reference evidence="5 7" key="2">
    <citation type="submission" date="2018-06" db="EMBL/GenBank/DDBJ databases">
        <authorList>
            <consortium name="IHU Genomes"/>
        </authorList>
    </citation>
    <scope>NUCLEOTIDE SEQUENCE [LARGE SCALE GENOMIC DNA]</scope>
    <source>
        <strain evidence="5 7">NEC25</strain>
    </source>
</reference>
<dbReference type="EC" id="2.3.1.255" evidence="5"/>
<dbReference type="GO" id="GO:0004596">
    <property type="term" value="F:protein-N-terminal amino-acid acetyltransferase activity"/>
    <property type="evidence" value="ECO:0007669"/>
    <property type="project" value="UniProtKB-EC"/>
</dbReference>
<keyword evidence="5" id="KW-0012">Acyltransferase</keyword>
<dbReference type="STRING" id="137838.GCA_001458595_03578"/>
<dbReference type="Proteomes" id="UP000431451">
    <property type="component" value="Unassembled WGS sequence"/>
</dbReference>
<reference evidence="3" key="4">
    <citation type="submission" date="2022-10" db="EMBL/GenBank/DDBJ databases">
        <authorList>
            <person name="Aires J."/>
            <person name="Mesa V."/>
        </authorList>
    </citation>
    <scope>NUCLEOTIDE SEQUENCE</scope>
    <source>
        <strain evidence="3">Clostridium neonatale JD116</strain>
    </source>
</reference>
<dbReference type="AlphaFoldDB" id="A0A2A7MKI1"/>
<dbReference type="OrthoDB" id="9775804at2"/>
<organism evidence="4 6">
    <name type="scientific">Clostridium neonatale</name>
    <dbReference type="NCBI Taxonomy" id="137838"/>
    <lineage>
        <taxon>Bacteria</taxon>
        <taxon>Bacillati</taxon>
        <taxon>Bacillota</taxon>
        <taxon>Clostridia</taxon>
        <taxon>Eubacteriales</taxon>
        <taxon>Clostridiaceae</taxon>
        <taxon>Clostridium</taxon>
    </lineage>
</organism>
<dbReference type="EMBL" id="PDCJ01000001">
    <property type="protein sequence ID" value="PEG32089.1"/>
    <property type="molecule type" value="Genomic_DNA"/>
</dbReference>
<evidence type="ECO:0000313" key="7">
    <source>
        <dbReference type="Proteomes" id="UP000431451"/>
    </source>
</evidence>
<gene>
    <name evidence="5" type="primary">rimI_2</name>
    <name evidence="3" type="ORF">CNEO2_510033</name>
    <name evidence="2" type="ORF">CNEO_42002</name>
    <name evidence="5" type="ORF">CNEONATNEC25_03071</name>
    <name evidence="4" type="ORF">CQ394_10450</name>
</gene>
<dbReference type="Proteomes" id="UP000789738">
    <property type="component" value="Unassembled WGS sequence"/>
</dbReference>
<reference evidence="4 6" key="1">
    <citation type="submission" date="2017-10" db="EMBL/GenBank/DDBJ databases">
        <title>Effective Description of Clostridium neonatale sp. nov. linked to necrotizing enterocolitis in neonates and a clarification of species assignable to the genus Clostridium (Prazmowski 1880) emend. Lawson and Rainey 2016.</title>
        <authorList>
            <person name="Bernard K."/>
            <person name="Burdz T."/>
            <person name="Wiebe D."/>
            <person name="Balcewich B."/>
            <person name="Alfa M."/>
            <person name="Bernier A.-M."/>
        </authorList>
    </citation>
    <scope>NUCLEOTIDE SEQUENCE [LARGE SCALE GENOMIC DNA]</scope>
    <source>
        <strain evidence="4 6">LCDC99A005</strain>
    </source>
</reference>
<dbReference type="EMBL" id="UWJD01000002">
    <property type="protein sequence ID" value="VCT85468.1"/>
    <property type="molecule type" value="Genomic_DNA"/>
</dbReference>
<dbReference type="Proteomes" id="UP000220840">
    <property type="component" value="Unassembled WGS sequence"/>
</dbReference>
<keyword evidence="6" id="KW-1185">Reference proteome</keyword>
<keyword evidence="4" id="KW-0808">Transferase</keyword>
<proteinExistence type="predicted"/>
<dbReference type="GeneID" id="68878567"/>
<dbReference type="InterPro" id="IPR053144">
    <property type="entry name" value="Acetyltransferase_Butenolide"/>
</dbReference>
<dbReference type="PROSITE" id="PS51186">
    <property type="entry name" value="GNAT"/>
    <property type="match status" value="1"/>
</dbReference>
<dbReference type="EMBL" id="CAMTCP010000250">
    <property type="protein sequence ID" value="CAI3648448.1"/>
    <property type="molecule type" value="Genomic_DNA"/>
</dbReference>
<evidence type="ECO:0000313" key="4">
    <source>
        <dbReference type="EMBL" id="PEG32089.1"/>
    </source>
</evidence>
<evidence type="ECO:0000313" key="6">
    <source>
        <dbReference type="Proteomes" id="UP000220840"/>
    </source>
</evidence>
<name>A0A2A7MKI1_9CLOT</name>
<dbReference type="Pfam" id="PF13673">
    <property type="entry name" value="Acetyltransf_10"/>
    <property type="match status" value="1"/>
</dbReference>
<evidence type="ECO:0000313" key="3">
    <source>
        <dbReference type="EMBL" id="CAI3648448.1"/>
    </source>
</evidence>
<evidence type="ECO:0000313" key="2">
    <source>
        <dbReference type="EMBL" id="CAG9705703.1"/>
    </source>
</evidence>
<reference evidence="2" key="3">
    <citation type="submission" date="2021-10" db="EMBL/GenBank/DDBJ databases">
        <authorList>
            <person name="Mesa V."/>
        </authorList>
    </citation>
    <scope>NUCLEOTIDE SEQUENCE</scope>
    <source>
        <strain evidence="2">CC3_PB</strain>
    </source>
</reference>
<dbReference type="PANTHER" id="PTHR43233">
    <property type="entry name" value="FAMILY N-ACETYLTRANSFERASE, PUTATIVE (AFU_ORTHOLOGUE AFUA_6G03350)-RELATED"/>
    <property type="match status" value="1"/>
</dbReference>
<dbReference type="InterPro" id="IPR000182">
    <property type="entry name" value="GNAT_dom"/>
</dbReference>
<dbReference type="InterPro" id="IPR016181">
    <property type="entry name" value="Acyl_CoA_acyltransferase"/>
</dbReference>
<dbReference type="RefSeq" id="WP_058296236.1">
    <property type="nucleotide sequence ID" value="NZ_CAKJVD010000030.1"/>
</dbReference>
<dbReference type="Gene3D" id="3.40.630.30">
    <property type="match status" value="1"/>
</dbReference>
<feature type="domain" description="N-acetyltransferase" evidence="1">
    <location>
        <begin position="5"/>
        <end position="138"/>
    </location>
</feature>
<accession>A0A2A7MKI1</accession>
<dbReference type="Proteomes" id="UP001189143">
    <property type="component" value="Unassembled WGS sequence"/>
</dbReference>